<dbReference type="EMBL" id="WSRP01000098">
    <property type="protein sequence ID" value="MVX58030.1"/>
    <property type="molecule type" value="Genomic_DNA"/>
</dbReference>
<evidence type="ECO:0000313" key="1">
    <source>
        <dbReference type="EMBL" id="MVX58030.1"/>
    </source>
</evidence>
<name>A0A6L6YJW1_9BURK</name>
<sequence length="270" mass="29717">MFNAPALLMRAKKKESIFKDCWPLYNYSLKIIPELTEPIYVASTTAQKTMQVVYKDMVPPIEVGNLIDISPPICVPFLIQIEMSKFYSGFDGVNPAASTLIFNDSSDYSVFTLFENDDLEAFCSWLSKTQGTTDLATLVDSYLSLYDESGALIRGFTFTVSLGEKTKTAEVDYFSALQGDGKGARVPDVIFSLLDEGGGAIICEIGNETGFQFGVPVAANSYSDSSTNDGKCGEPFWDMLYESYETKTPVTIETTLWLSPTVCPPIQDIV</sequence>
<comment type="caution">
    <text evidence="1">The sequence shown here is derived from an EMBL/GenBank/DDBJ whole genome shotgun (WGS) entry which is preliminary data.</text>
</comment>
<proteinExistence type="predicted"/>
<gene>
    <name evidence="1" type="ORF">E5987_12700</name>
</gene>
<keyword evidence="2" id="KW-1185">Reference proteome</keyword>
<dbReference type="RefSeq" id="WP_160336435.1">
    <property type="nucleotide sequence ID" value="NZ_WSRP01000098.1"/>
</dbReference>
<reference evidence="1 2" key="1">
    <citation type="submission" date="2019-12" db="EMBL/GenBank/DDBJ databases">
        <title>Microbes associate with the intestines of laboratory mice.</title>
        <authorList>
            <person name="Navarre W."/>
            <person name="Wong E."/>
        </authorList>
    </citation>
    <scope>NUCLEOTIDE SEQUENCE [LARGE SCALE GENOMIC DNA]</scope>
    <source>
        <strain evidence="1 2">NM82_D38</strain>
    </source>
</reference>
<dbReference type="Proteomes" id="UP000472580">
    <property type="component" value="Unassembled WGS sequence"/>
</dbReference>
<evidence type="ECO:0000313" key="2">
    <source>
        <dbReference type="Proteomes" id="UP000472580"/>
    </source>
</evidence>
<dbReference type="AlphaFoldDB" id="A0A6L6YJW1"/>
<organism evidence="1 2">
    <name type="scientific">Parasutterella muris</name>
    <dbReference type="NCBI Taxonomy" id="2565572"/>
    <lineage>
        <taxon>Bacteria</taxon>
        <taxon>Pseudomonadati</taxon>
        <taxon>Pseudomonadota</taxon>
        <taxon>Betaproteobacteria</taxon>
        <taxon>Burkholderiales</taxon>
        <taxon>Sutterellaceae</taxon>
        <taxon>Parasutterella</taxon>
    </lineage>
</organism>
<protein>
    <submittedName>
        <fullName evidence="1">Uncharacterized protein</fullName>
    </submittedName>
</protein>
<accession>A0A6L6YJW1</accession>